<comment type="subcellular location">
    <subcellularLocation>
        <location evidence="1 5">Cytoplasm</location>
    </subcellularLocation>
</comment>
<feature type="domain" description="RecX second three-helical" evidence="7">
    <location>
        <begin position="132"/>
        <end position="171"/>
    </location>
</feature>
<dbReference type="GO" id="GO:0006282">
    <property type="term" value="P:regulation of DNA repair"/>
    <property type="evidence" value="ECO:0007669"/>
    <property type="project" value="UniProtKB-UniRule"/>
</dbReference>
<dbReference type="GO" id="GO:0005737">
    <property type="term" value="C:cytoplasm"/>
    <property type="evidence" value="ECO:0007669"/>
    <property type="project" value="UniProtKB-SubCell"/>
</dbReference>
<dbReference type="OrthoDB" id="5244465at2"/>
<dbReference type="Proteomes" id="UP000230161">
    <property type="component" value="Unassembled WGS sequence"/>
</dbReference>
<evidence type="ECO:0000313" key="9">
    <source>
        <dbReference type="EMBL" id="PJJ61337.1"/>
    </source>
</evidence>
<evidence type="ECO:0000256" key="5">
    <source>
        <dbReference type="HAMAP-Rule" id="MF_01114"/>
    </source>
</evidence>
<gene>
    <name evidence="5" type="primary">recX</name>
    <name evidence="9" type="ORF">CLV54_2281</name>
</gene>
<sequence>MSGSERSRDGLARVTFLPGADRVPGSHAFAADESADDDEGDVGVVVEFRSVAGASGNAGAGAYANDDADGDAGDVELTVDELRSEAEETLLRRLRGKSFSKSEAAEILRGVTDDPSIVDGVVERMVELGYLDDRKLADHIVYTHHDRKGLGRKAVETELRRRKIEAEVVVEVVDELPDDELERASELAVERMSRLGSLDDTAAERRLNGFLARRGYSSAVSRQAITAALASRRRPRSGVRFE</sequence>
<dbReference type="PANTHER" id="PTHR33602:SF1">
    <property type="entry name" value="REGULATORY PROTEIN RECX FAMILY PROTEIN"/>
    <property type="match status" value="1"/>
</dbReference>
<protein>
    <recommendedName>
        <fullName evidence="3 5">Regulatory protein RecX</fullName>
    </recommendedName>
</protein>
<evidence type="ECO:0000259" key="8">
    <source>
        <dbReference type="Pfam" id="PF21981"/>
    </source>
</evidence>
<feature type="compositionally biased region" description="Basic and acidic residues" evidence="6">
    <location>
        <begin position="1"/>
        <end position="11"/>
    </location>
</feature>
<dbReference type="InterPro" id="IPR053925">
    <property type="entry name" value="RecX_HTH_3rd"/>
</dbReference>
<comment type="similarity">
    <text evidence="2 5">Belongs to the RecX family.</text>
</comment>
<keyword evidence="4 5" id="KW-0963">Cytoplasm</keyword>
<evidence type="ECO:0000256" key="6">
    <source>
        <dbReference type="SAM" id="MobiDB-lite"/>
    </source>
</evidence>
<dbReference type="AlphaFoldDB" id="A0A2M9BTR8"/>
<dbReference type="RefSeq" id="WP_100345098.1">
    <property type="nucleotide sequence ID" value="NZ_PGFB01000004.1"/>
</dbReference>
<organism evidence="9 10">
    <name type="scientific">Compostimonas suwonensis</name>
    <dbReference type="NCBI Taxonomy" id="1048394"/>
    <lineage>
        <taxon>Bacteria</taxon>
        <taxon>Bacillati</taxon>
        <taxon>Actinomycetota</taxon>
        <taxon>Actinomycetes</taxon>
        <taxon>Micrococcales</taxon>
        <taxon>Microbacteriaceae</taxon>
        <taxon>Compostimonas</taxon>
    </lineage>
</organism>
<evidence type="ECO:0000313" key="10">
    <source>
        <dbReference type="Proteomes" id="UP000230161"/>
    </source>
</evidence>
<evidence type="ECO:0000256" key="1">
    <source>
        <dbReference type="ARBA" id="ARBA00004496"/>
    </source>
</evidence>
<keyword evidence="10" id="KW-1185">Reference proteome</keyword>
<feature type="domain" description="RecX third three-helical" evidence="8">
    <location>
        <begin position="178"/>
        <end position="225"/>
    </location>
</feature>
<evidence type="ECO:0000259" key="7">
    <source>
        <dbReference type="Pfam" id="PF02631"/>
    </source>
</evidence>
<proteinExistence type="inferred from homology"/>
<evidence type="ECO:0000256" key="3">
    <source>
        <dbReference type="ARBA" id="ARBA00018111"/>
    </source>
</evidence>
<evidence type="ECO:0000256" key="2">
    <source>
        <dbReference type="ARBA" id="ARBA00009695"/>
    </source>
</evidence>
<reference evidence="9 10" key="1">
    <citation type="submission" date="2017-11" db="EMBL/GenBank/DDBJ databases">
        <title>Genomic Encyclopedia of Archaeal and Bacterial Type Strains, Phase II (KMG-II): From Individual Species to Whole Genera.</title>
        <authorList>
            <person name="Goeker M."/>
        </authorList>
    </citation>
    <scope>NUCLEOTIDE SEQUENCE [LARGE SCALE GENOMIC DNA]</scope>
    <source>
        <strain evidence="9 10">DSM 25625</strain>
    </source>
</reference>
<name>A0A2M9BTR8_9MICO</name>
<evidence type="ECO:0000256" key="4">
    <source>
        <dbReference type="ARBA" id="ARBA00022490"/>
    </source>
</evidence>
<dbReference type="InterPro" id="IPR053924">
    <property type="entry name" value="RecX_HTH_2nd"/>
</dbReference>
<comment type="caution">
    <text evidence="9">The sequence shown here is derived from an EMBL/GenBank/DDBJ whole genome shotgun (WGS) entry which is preliminary data.</text>
</comment>
<accession>A0A2M9BTR8</accession>
<feature type="region of interest" description="Disordered" evidence="6">
    <location>
        <begin position="1"/>
        <end position="38"/>
    </location>
</feature>
<dbReference type="EMBL" id="PGFB01000004">
    <property type="protein sequence ID" value="PJJ61337.1"/>
    <property type="molecule type" value="Genomic_DNA"/>
</dbReference>
<dbReference type="Pfam" id="PF21981">
    <property type="entry name" value="RecX_HTH3"/>
    <property type="match status" value="1"/>
</dbReference>
<comment type="function">
    <text evidence="5">Modulates RecA activity.</text>
</comment>
<dbReference type="Pfam" id="PF02631">
    <property type="entry name" value="RecX_HTH2"/>
    <property type="match status" value="1"/>
</dbReference>
<dbReference type="InterPro" id="IPR003783">
    <property type="entry name" value="Regulatory_RecX"/>
</dbReference>
<dbReference type="HAMAP" id="MF_01114">
    <property type="entry name" value="RecX"/>
    <property type="match status" value="1"/>
</dbReference>
<dbReference type="PANTHER" id="PTHR33602">
    <property type="entry name" value="REGULATORY PROTEIN RECX FAMILY PROTEIN"/>
    <property type="match status" value="1"/>
</dbReference>